<dbReference type="RefSeq" id="WP_317958358.1">
    <property type="nucleotide sequence ID" value="NZ_BSKO01000001.1"/>
</dbReference>
<feature type="region of interest" description="Disordered" evidence="5">
    <location>
        <begin position="1"/>
        <end position="23"/>
    </location>
</feature>
<accession>A0ABQ5TPV3</accession>
<protein>
    <submittedName>
        <fullName evidence="6">Queuosine biosynthesis protein</fullName>
    </submittedName>
</protein>
<evidence type="ECO:0000256" key="3">
    <source>
        <dbReference type="ARBA" id="ARBA00022691"/>
    </source>
</evidence>
<dbReference type="Pfam" id="PF02547">
    <property type="entry name" value="Queuosine_synth"/>
    <property type="match status" value="1"/>
</dbReference>
<keyword evidence="3" id="KW-0949">S-adenosyl-L-methionine</keyword>
<evidence type="ECO:0000313" key="7">
    <source>
        <dbReference type="Proteomes" id="UP001275436"/>
    </source>
</evidence>
<keyword evidence="2" id="KW-0808">Transferase</keyword>
<keyword evidence="4" id="KW-0671">Queuosine biosynthesis</keyword>
<proteinExistence type="predicted"/>
<evidence type="ECO:0000256" key="2">
    <source>
        <dbReference type="ARBA" id="ARBA00022679"/>
    </source>
</evidence>
<dbReference type="Gene3D" id="3.40.1780.10">
    <property type="entry name" value="QueA-like"/>
    <property type="match status" value="1"/>
</dbReference>
<organism evidence="6 7">
    <name type="scientific">Oceanobacillus kimchii</name>
    <dbReference type="NCBI Taxonomy" id="746691"/>
    <lineage>
        <taxon>Bacteria</taxon>
        <taxon>Bacillati</taxon>
        <taxon>Bacillota</taxon>
        <taxon>Bacilli</taxon>
        <taxon>Bacillales</taxon>
        <taxon>Bacillaceae</taxon>
        <taxon>Oceanobacillus</taxon>
    </lineage>
</organism>
<keyword evidence="1" id="KW-0963">Cytoplasm</keyword>
<keyword evidence="7" id="KW-1185">Reference proteome</keyword>
<name>A0ABQ5TPV3_9BACI</name>
<dbReference type="Proteomes" id="UP001275436">
    <property type="component" value="Unassembled WGS sequence"/>
</dbReference>
<dbReference type="Gene3D" id="2.40.10.240">
    <property type="entry name" value="QueA-like"/>
    <property type="match status" value="1"/>
</dbReference>
<dbReference type="InterPro" id="IPR036100">
    <property type="entry name" value="QueA_sf"/>
</dbReference>
<evidence type="ECO:0000313" key="6">
    <source>
        <dbReference type="EMBL" id="GLO67856.1"/>
    </source>
</evidence>
<dbReference type="InterPro" id="IPR042119">
    <property type="entry name" value="QueA_dom2"/>
</dbReference>
<dbReference type="InterPro" id="IPR042118">
    <property type="entry name" value="QueA_dom1"/>
</dbReference>
<evidence type="ECO:0000256" key="5">
    <source>
        <dbReference type="SAM" id="MobiDB-lite"/>
    </source>
</evidence>
<dbReference type="InterPro" id="IPR003699">
    <property type="entry name" value="QueA"/>
</dbReference>
<dbReference type="EMBL" id="BSKO01000001">
    <property type="protein sequence ID" value="GLO67856.1"/>
    <property type="molecule type" value="Genomic_DNA"/>
</dbReference>
<gene>
    <name evidence="6" type="ORF">MACH08_36400</name>
</gene>
<reference evidence="6 7" key="1">
    <citation type="submission" date="2023-02" db="EMBL/GenBank/DDBJ databases">
        <title>Oceanobacillus kimchii IFOP_LL358 isolated form Alexandrium catenella lab strain.</title>
        <authorList>
            <person name="Gajardo G."/>
            <person name="Ueki S."/>
            <person name="Maruyama F."/>
        </authorList>
    </citation>
    <scope>NUCLEOTIDE SEQUENCE [LARGE SCALE GENOMIC DNA]</scope>
    <source>
        <strain evidence="6 7">IFOP_LL358</strain>
    </source>
</reference>
<comment type="caution">
    <text evidence="6">The sequence shown here is derived from an EMBL/GenBank/DDBJ whole genome shotgun (WGS) entry which is preliminary data.</text>
</comment>
<dbReference type="PANTHER" id="PTHR30307:SF0">
    <property type="entry name" value="S-ADENOSYLMETHIONINE:TRNA RIBOSYLTRANSFERASE-ISOMERASE"/>
    <property type="match status" value="1"/>
</dbReference>
<evidence type="ECO:0000256" key="1">
    <source>
        <dbReference type="ARBA" id="ARBA00022490"/>
    </source>
</evidence>
<dbReference type="PANTHER" id="PTHR30307">
    <property type="entry name" value="S-ADENOSYLMETHIONINE:TRNA RIBOSYLTRANSFERASE-ISOMERASE"/>
    <property type="match status" value="1"/>
</dbReference>
<evidence type="ECO:0000256" key="4">
    <source>
        <dbReference type="ARBA" id="ARBA00022785"/>
    </source>
</evidence>
<sequence length="348" mass="39709">MLPHAPHFHLPDEANATTPPEKRGLRRDQVRLLALDSSNGSYEHSYFYNLENYLSSGDLLVLNNSRTIPPVLKATLSNGKTIEVRLAKRLSNNVWEVLVPIEALINEQLYFREGLVGKIIASKLQSPLKQIEFNRSDIDLYNYFYTHGEPVRYEYIHHPWSLDAYQTAYAIHPGSVEMPSAGRAFSWEMLFRLQKKGINIAFLQLHTGLSYLLDDAWDHSPDNNEEFYSIPKETVSLIEQTQSHNKQVIAVGTTVVRALETMALTGESTGWTNLYIQRDFPRKLTTGLITGLHEPKSSHLEMLTSFIGEALLLNAYEQAIKEGYLWHEFGDMNLILPEKHPYSLQAPL</sequence>
<dbReference type="SUPFAM" id="SSF111337">
    <property type="entry name" value="QueA-like"/>
    <property type="match status" value="1"/>
</dbReference>